<feature type="region of interest" description="Disordered" evidence="1">
    <location>
        <begin position="1"/>
        <end position="277"/>
    </location>
</feature>
<feature type="compositionally biased region" description="Basic and acidic residues" evidence="1">
    <location>
        <begin position="170"/>
        <end position="179"/>
    </location>
</feature>
<name>K0RMZ5_THAOC</name>
<dbReference type="AlphaFoldDB" id="K0RMZ5"/>
<gene>
    <name evidence="2" type="ORF">THAOC_26909</name>
</gene>
<reference evidence="2 3" key="1">
    <citation type="journal article" date="2012" name="Genome Biol.">
        <title>Genome and low-iron response of an oceanic diatom adapted to chronic iron limitation.</title>
        <authorList>
            <person name="Lommer M."/>
            <person name="Specht M."/>
            <person name="Roy A.S."/>
            <person name="Kraemer L."/>
            <person name="Andreson R."/>
            <person name="Gutowska M.A."/>
            <person name="Wolf J."/>
            <person name="Bergner S.V."/>
            <person name="Schilhabel M.B."/>
            <person name="Klostermeier U.C."/>
            <person name="Beiko R.G."/>
            <person name="Rosenstiel P."/>
            <person name="Hippler M."/>
            <person name="Laroche J."/>
        </authorList>
    </citation>
    <scope>NUCLEOTIDE SEQUENCE [LARGE SCALE GENOMIC DNA]</scope>
    <source>
        <strain evidence="2 3">CCMP1005</strain>
    </source>
</reference>
<protein>
    <submittedName>
        <fullName evidence="2">Uncharacterized protein</fullName>
    </submittedName>
</protein>
<feature type="non-terminal residue" evidence="2">
    <location>
        <position position="1"/>
    </location>
</feature>
<dbReference type="EMBL" id="AGNL01037420">
    <property type="protein sequence ID" value="EJK53619.1"/>
    <property type="molecule type" value="Genomic_DNA"/>
</dbReference>
<organism evidence="2 3">
    <name type="scientific">Thalassiosira oceanica</name>
    <name type="common">Marine diatom</name>
    <dbReference type="NCBI Taxonomy" id="159749"/>
    <lineage>
        <taxon>Eukaryota</taxon>
        <taxon>Sar</taxon>
        <taxon>Stramenopiles</taxon>
        <taxon>Ochrophyta</taxon>
        <taxon>Bacillariophyta</taxon>
        <taxon>Coscinodiscophyceae</taxon>
        <taxon>Thalassiosirophycidae</taxon>
        <taxon>Thalassiosirales</taxon>
        <taxon>Thalassiosiraceae</taxon>
        <taxon>Thalassiosira</taxon>
    </lineage>
</organism>
<feature type="compositionally biased region" description="Low complexity" evidence="1">
    <location>
        <begin position="252"/>
        <end position="264"/>
    </location>
</feature>
<feature type="compositionally biased region" description="Basic and acidic residues" evidence="1">
    <location>
        <begin position="141"/>
        <end position="157"/>
    </location>
</feature>
<evidence type="ECO:0000256" key="1">
    <source>
        <dbReference type="SAM" id="MobiDB-lite"/>
    </source>
</evidence>
<dbReference type="Proteomes" id="UP000266841">
    <property type="component" value="Unassembled WGS sequence"/>
</dbReference>
<keyword evidence="3" id="KW-1185">Reference proteome</keyword>
<feature type="compositionally biased region" description="Low complexity" evidence="1">
    <location>
        <begin position="204"/>
        <end position="214"/>
    </location>
</feature>
<accession>K0RMZ5</accession>
<proteinExistence type="predicted"/>
<sequence length="277" mass="27275">ASPGDARRLTPGLALAGGFVPPSSPRGVKKATPAKASEAEEGTSGTAEEGGPTKHSEAEERTDEAAGEAAGADGGAASPHEANVGDVTEGGGKEEQSSPVDAIAADDGGKESAGVPPLDSEKEDDAAGTPTAASETEDADVERNPDDVEDDVKRKPDDVEDAEPGDESGEAPKLEAAEAHEDETVDRNPQAAETEDLDQTPPSAGEEVPTAEGTTAGGPPGADRPDASPSGTPPPPDDPGLIVGPGAGGDGSPSRGSESSGSGSYVKVVLDEGTGES</sequence>
<feature type="compositionally biased region" description="Acidic residues" evidence="1">
    <location>
        <begin position="158"/>
        <end position="169"/>
    </location>
</feature>
<evidence type="ECO:0000313" key="2">
    <source>
        <dbReference type="EMBL" id="EJK53619.1"/>
    </source>
</evidence>
<comment type="caution">
    <text evidence="2">The sequence shown here is derived from an EMBL/GenBank/DDBJ whole genome shotgun (WGS) entry which is preliminary data.</text>
</comment>
<evidence type="ECO:0000313" key="3">
    <source>
        <dbReference type="Proteomes" id="UP000266841"/>
    </source>
</evidence>
<feature type="compositionally biased region" description="Low complexity" evidence="1">
    <location>
        <begin position="67"/>
        <end position="77"/>
    </location>
</feature>